<feature type="transmembrane region" description="Helical" evidence="6">
    <location>
        <begin position="182"/>
        <end position="205"/>
    </location>
</feature>
<feature type="transmembrane region" description="Helical" evidence="6">
    <location>
        <begin position="150"/>
        <end position="170"/>
    </location>
</feature>
<dbReference type="GO" id="GO:0140115">
    <property type="term" value="P:export across plasma membrane"/>
    <property type="evidence" value="ECO:0007669"/>
    <property type="project" value="UniProtKB-ARBA"/>
</dbReference>
<reference evidence="8 9" key="1">
    <citation type="journal article" date="2018" name="Front. Microbiol.">
        <title>Prospects for Fungal Bioremediation of Acidic Radioactive Waste Sites: Characterization and Genome Sequence of Rhodotorula taiwanensis MD1149.</title>
        <authorList>
            <person name="Tkavc R."/>
            <person name="Matrosova V.Y."/>
            <person name="Grichenko O.E."/>
            <person name="Gostincar C."/>
            <person name="Volpe R.P."/>
            <person name="Klimenkova P."/>
            <person name="Gaidamakova E.K."/>
            <person name="Zhou C.E."/>
            <person name="Stewart B.J."/>
            <person name="Lyman M.G."/>
            <person name="Malfatti S.A."/>
            <person name="Rubinfeld B."/>
            <person name="Courtot M."/>
            <person name="Singh J."/>
            <person name="Dalgard C.L."/>
            <person name="Hamilton T."/>
            <person name="Frey K.G."/>
            <person name="Gunde-Cimerman N."/>
            <person name="Dugan L."/>
            <person name="Daly M.J."/>
        </authorList>
    </citation>
    <scope>NUCLEOTIDE SEQUENCE [LARGE SCALE GENOMIC DNA]</scope>
    <source>
        <strain evidence="8 9">MD1149</strain>
    </source>
</reference>
<feature type="domain" description="Major facilitator superfamily (MFS) profile" evidence="7">
    <location>
        <begin position="116"/>
        <end position="545"/>
    </location>
</feature>
<feature type="transmembrane region" description="Helical" evidence="6">
    <location>
        <begin position="457"/>
        <end position="482"/>
    </location>
</feature>
<feature type="transmembrane region" description="Helical" evidence="6">
    <location>
        <begin position="494"/>
        <end position="512"/>
    </location>
</feature>
<dbReference type="CDD" id="cd17323">
    <property type="entry name" value="MFS_Tpo1_MDR_like"/>
    <property type="match status" value="1"/>
</dbReference>
<evidence type="ECO:0000256" key="1">
    <source>
        <dbReference type="ARBA" id="ARBA00004141"/>
    </source>
</evidence>
<keyword evidence="9" id="KW-1185">Reference proteome</keyword>
<evidence type="ECO:0000256" key="3">
    <source>
        <dbReference type="ARBA" id="ARBA00022989"/>
    </source>
</evidence>
<dbReference type="InterPro" id="IPR005829">
    <property type="entry name" value="Sugar_transporter_CS"/>
</dbReference>
<feature type="transmembrane region" description="Helical" evidence="6">
    <location>
        <begin position="270"/>
        <end position="295"/>
    </location>
</feature>
<dbReference type="Gene3D" id="1.20.1250.20">
    <property type="entry name" value="MFS general substrate transporter like domains"/>
    <property type="match status" value="1"/>
</dbReference>
<feature type="transmembrane region" description="Helical" evidence="6">
    <location>
        <begin position="241"/>
        <end position="264"/>
    </location>
</feature>
<evidence type="ECO:0000256" key="6">
    <source>
        <dbReference type="SAM" id="Phobius"/>
    </source>
</evidence>
<keyword evidence="4 6" id="KW-0472">Membrane</keyword>
<evidence type="ECO:0000256" key="5">
    <source>
        <dbReference type="SAM" id="MobiDB-lite"/>
    </source>
</evidence>
<dbReference type="OrthoDB" id="6770063at2759"/>
<dbReference type="AlphaFoldDB" id="A0A2S5B6F0"/>
<dbReference type="Proteomes" id="UP000237144">
    <property type="component" value="Unassembled WGS sequence"/>
</dbReference>
<feature type="transmembrane region" description="Helical" evidence="6">
    <location>
        <begin position="518"/>
        <end position="541"/>
    </location>
</feature>
<dbReference type="InterPro" id="IPR036259">
    <property type="entry name" value="MFS_trans_sf"/>
</dbReference>
<protein>
    <recommendedName>
        <fullName evidence="7">Major facilitator superfamily (MFS) profile domain-containing protein</fullName>
    </recommendedName>
</protein>
<dbReference type="PROSITE" id="PS00216">
    <property type="entry name" value="SUGAR_TRANSPORT_1"/>
    <property type="match status" value="1"/>
</dbReference>
<dbReference type="STRING" id="741276.A0A2S5B6F0"/>
<dbReference type="EMBL" id="PJQD01000050">
    <property type="protein sequence ID" value="POY72364.1"/>
    <property type="molecule type" value="Genomic_DNA"/>
</dbReference>
<dbReference type="InterPro" id="IPR020846">
    <property type="entry name" value="MFS_dom"/>
</dbReference>
<feature type="compositionally biased region" description="Polar residues" evidence="5">
    <location>
        <begin position="55"/>
        <end position="80"/>
    </location>
</feature>
<feature type="transmembrane region" description="Helical" evidence="6">
    <location>
        <begin position="114"/>
        <end position="138"/>
    </location>
</feature>
<evidence type="ECO:0000259" key="7">
    <source>
        <dbReference type="PROSITE" id="PS50850"/>
    </source>
</evidence>
<feature type="transmembrane region" description="Helical" evidence="6">
    <location>
        <begin position="211"/>
        <end position="229"/>
    </location>
</feature>
<name>A0A2S5B6F0_9BASI</name>
<feature type="transmembrane region" description="Helical" evidence="6">
    <location>
        <begin position="383"/>
        <end position="403"/>
    </location>
</feature>
<sequence length="553" mass="60455">MLSRTLSQGVVQHHLDPREELVFPQLTERGPHTDAYLEESATGLVSAREAEAQNATFASSTNASPATRIPSQSTLVSPGSDQPIREKGGPDAKLVTWLVDDPHNPRNWSNAKKWVQTIIPTVFCFVAGFASSLITGGLPEQAEYFGVSEVVMNLVVCVFVIGFGIGPLFLSPMSEMYGRRIIYVTSMFLYFIFILPSCVTTSFAVMIVFRFLSGLFVSAVMCNAAGSIGDLWEINERGYKMVAFSGILFASPTTGPLIGGFVTITRGWRAMWWLLFGFSGGVWAIGSAFLVETYAPTLLQWRAKKLRKETGDMTIMTEQERLGRPVREIARETLLRPIVMLTTEPIMQCMAGFLCLVYGVLYAFFFAYPIVFLAHGFNAGEVGLTFLSILVGIVIVILVGCPIQERYYRKQVEKCGGGIPPPEARLPLMMVGAVILPISLFIFAATSPASVHWAGPLVSGIPFGFSLVAIYISANTYIAVAFSEYSASAMAAKTFLRSMAGGSMSQWVPPVYAAIGHFWGGAIFAFIAVAMLPIPFIFFFYGARIRARSKMAS</sequence>
<dbReference type="GO" id="GO:0005886">
    <property type="term" value="C:plasma membrane"/>
    <property type="evidence" value="ECO:0007669"/>
    <property type="project" value="TreeGrafter"/>
</dbReference>
<dbReference type="FunFam" id="1.20.1250.20:FF:000011">
    <property type="entry name" value="MFS multidrug transporter, putative"/>
    <property type="match status" value="1"/>
</dbReference>
<keyword evidence="3 6" id="KW-1133">Transmembrane helix</keyword>
<gene>
    <name evidence="8" type="ORF">BMF94_4667</name>
</gene>
<dbReference type="PROSITE" id="PS50850">
    <property type="entry name" value="MFS"/>
    <property type="match status" value="1"/>
</dbReference>
<keyword evidence="2 6" id="KW-0812">Transmembrane</keyword>
<dbReference type="GO" id="GO:0042908">
    <property type="term" value="P:xenobiotic transport"/>
    <property type="evidence" value="ECO:0007669"/>
    <property type="project" value="UniProtKB-ARBA"/>
</dbReference>
<dbReference type="PANTHER" id="PTHR23502">
    <property type="entry name" value="MAJOR FACILITATOR SUPERFAMILY"/>
    <property type="match status" value="1"/>
</dbReference>
<dbReference type="Pfam" id="PF07690">
    <property type="entry name" value="MFS_1"/>
    <property type="match status" value="1"/>
</dbReference>
<evidence type="ECO:0000256" key="2">
    <source>
        <dbReference type="ARBA" id="ARBA00022692"/>
    </source>
</evidence>
<comment type="subcellular location">
    <subcellularLocation>
        <location evidence="1">Membrane</location>
        <topology evidence="1">Multi-pass membrane protein</topology>
    </subcellularLocation>
</comment>
<evidence type="ECO:0000256" key="4">
    <source>
        <dbReference type="ARBA" id="ARBA00023136"/>
    </source>
</evidence>
<feature type="region of interest" description="Disordered" evidence="5">
    <location>
        <begin position="55"/>
        <end position="89"/>
    </location>
</feature>
<proteinExistence type="predicted"/>
<comment type="caution">
    <text evidence="8">The sequence shown here is derived from an EMBL/GenBank/DDBJ whole genome shotgun (WGS) entry which is preliminary data.</text>
</comment>
<feature type="transmembrane region" description="Helical" evidence="6">
    <location>
        <begin position="350"/>
        <end position="371"/>
    </location>
</feature>
<organism evidence="8 9">
    <name type="scientific">Rhodotorula taiwanensis</name>
    <dbReference type="NCBI Taxonomy" id="741276"/>
    <lineage>
        <taxon>Eukaryota</taxon>
        <taxon>Fungi</taxon>
        <taxon>Dikarya</taxon>
        <taxon>Basidiomycota</taxon>
        <taxon>Pucciniomycotina</taxon>
        <taxon>Microbotryomycetes</taxon>
        <taxon>Sporidiobolales</taxon>
        <taxon>Sporidiobolaceae</taxon>
        <taxon>Rhodotorula</taxon>
    </lineage>
</organism>
<evidence type="ECO:0000313" key="8">
    <source>
        <dbReference type="EMBL" id="POY72364.1"/>
    </source>
</evidence>
<evidence type="ECO:0000313" key="9">
    <source>
        <dbReference type="Proteomes" id="UP000237144"/>
    </source>
</evidence>
<dbReference type="SUPFAM" id="SSF103473">
    <property type="entry name" value="MFS general substrate transporter"/>
    <property type="match status" value="1"/>
</dbReference>
<dbReference type="InterPro" id="IPR011701">
    <property type="entry name" value="MFS"/>
</dbReference>
<feature type="transmembrane region" description="Helical" evidence="6">
    <location>
        <begin position="424"/>
        <end position="445"/>
    </location>
</feature>
<dbReference type="PANTHER" id="PTHR23502:SF48">
    <property type="entry name" value="MULTIDRUG TRANSPORTER, PUTATIVE (AFU_ORTHOLOGUE AFUA_5G02700)-RELATED"/>
    <property type="match status" value="1"/>
</dbReference>
<dbReference type="GO" id="GO:0022857">
    <property type="term" value="F:transmembrane transporter activity"/>
    <property type="evidence" value="ECO:0007669"/>
    <property type="project" value="InterPro"/>
</dbReference>
<accession>A0A2S5B6F0</accession>